<dbReference type="InterPro" id="IPR005146">
    <property type="entry name" value="B3/B4_tRNA-bd"/>
</dbReference>
<proteinExistence type="predicted"/>
<dbReference type="Pfam" id="PF03483">
    <property type="entry name" value="B3_4"/>
    <property type="match status" value="1"/>
</dbReference>
<gene>
    <name evidence="2" type="ORF">J2Z79_002817</name>
</gene>
<comment type="caution">
    <text evidence="2">The sequence shown here is derived from an EMBL/GenBank/DDBJ whole genome shotgun (WGS) entry which is preliminary data.</text>
</comment>
<evidence type="ECO:0000313" key="2">
    <source>
        <dbReference type="EMBL" id="MBP2019378.1"/>
    </source>
</evidence>
<dbReference type="InterPro" id="IPR020825">
    <property type="entry name" value="Phe-tRNA_synthase-like_B3/B4"/>
</dbReference>
<accession>A0ABS4JUZ3</accession>
<dbReference type="SMART" id="SM00873">
    <property type="entry name" value="B3_4"/>
    <property type="match status" value="1"/>
</dbReference>
<dbReference type="EMBL" id="JAGGLG010000027">
    <property type="protein sequence ID" value="MBP2019378.1"/>
    <property type="molecule type" value="Genomic_DNA"/>
</dbReference>
<dbReference type="PANTHER" id="PTHR39209:SF2">
    <property type="entry name" value="CYTOPLASMIC PROTEIN"/>
    <property type="match status" value="1"/>
</dbReference>
<keyword evidence="3" id="KW-1185">Reference proteome</keyword>
<dbReference type="Gene3D" id="3.50.40.10">
    <property type="entry name" value="Phenylalanyl-trna Synthetase, Chain B, domain 3"/>
    <property type="match status" value="1"/>
</dbReference>
<dbReference type="Proteomes" id="UP001519289">
    <property type="component" value="Unassembled WGS sequence"/>
</dbReference>
<sequence>MENGPATEALQALVDATVVQTRTALKLEEISQLPAVAGWRKVLKALGTDPSRYRVSSERLLRRIVKGDDLPRVNLMVDLVNAWSVATGLPIGLYDADRLEGTAVSFGRGREGERYLTLAGTELETQGKPVLRDAAGPCGSPLTDSARTATGAGTRRCLAVVFGPPLFDSEEFDRHLDLLCNWVGHFTTGRVVGRSRTGS</sequence>
<dbReference type="PANTHER" id="PTHR39209">
    <property type="match status" value="1"/>
</dbReference>
<dbReference type="SUPFAM" id="SSF56037">
    <property type="entry name" value="PheT/TilS domain"/>
    <property type="match status" value="1"/>
</dbReference>
<name>A0ABS4JUZ3_9FIRM</name>
<evidence type="ECO:0000313" key="3">
    <source>
        <dbReference type="Proteomes" id="UP001519289"/>
    </source>
</evidence>
<evidence type="ECO:0000259" key="1">
    <source>
        <dbReference type="SMART" id="SM00873"/>
    </source>
</evidence>
<dbReference type="RefSeq" id="WP_209467490.1">
    <property type="nucleotide sequence ID" value="NZ_JAGGLG010000027.1"/>
</dbReference>
<organism evidence="2 3">
    <name type="scientific">Symbiobacterium terraclitae</name>
    <dbReference type="NCBI Taxonomy" id="557451"/>
    <lineage>
        <taxon>Bacteria</taxon>
        <taxon>Bacillati</taxon>
        <taxon>Bacillota</taxon>
        <taxon>Clostridia</taxon>
        <taxon>Eubacteriales</taxon>
        <taxon>Symbiobacteriaceae</taxon>
        <taxon>Symbiobacterium</taxon>
    </lineage>
</organism>
<reference evidence="2 3" key="1">
    <citation type="submission" date="2021-03" db="EMBL/GenBank/DDBJ databases">
        <title>Genomic Encyclopedia of Type Strains, Phase IV (KMG-IV): sequencing the most valuable type-strain genomes for metagenomic binning, comparative biology and taxonomic classification.</title>
        <authorList>
            <person name="Goeker M."/>
        </authorList>
    </citation>
    <scope>NUCLEOTIDE SEQUENCE [LARGE SCALE GENOMIC DNA]</scope>
    <source>
        <strain evidence="2 3">DSM 27138</strain>
    </source>
</reference>
<protein>
    <submittedName>
        <fullName evidence="2">DNA/RNA-binding domain of Phe-tRNA-synthetase-like protein</fullName>
    </submittedName>
</protein>
<feature type="domain" description="B3/B4 tRNA-binding" evidence="1">
    <location>
        <begin position="37"/>
        <end position="188"/>
    </location>
</feature>